<dbReference type="Gene3D" id="1.20.58.340">
    <property type="entry name" value="Magnesium transport protein CorA, transmembrane region"/>
    <property type="match status" value="2"/>
</dbReference>
<evidence type="ECO:0008006" key="15">
    <source>
        <dbReference type="Google" id="ProtNLM"/>
    </source>
</evidence>
<evidence type="ECO:0000256" key="1">
    <source>
        <dbReference type="ARBA" id="ARBA00004651"/>
    </source>
</evidence>
<evidence type="ECO:0000256" key="6">
    <source>
        <dbReference type="ARBA" id="ARBA00022842"/>
    </source>
</evidence>
<accession>A0A7M2WZZ5</accession>
<comment type="similarity">
    <text evidence="2">Belongs to the CorA metal ion transporter (MIT) (TC 1.A.35) family.</text>
</comment>
<dbReference type="InterPro" id="IPR045861">
    <property type="entry name" value="CorA_cytoplasmic_dom"/>
</dbReference>
<dbReference type="GO" id="GO:0015095">
    <property type="term" value="F:magnesium ion transmembrane transporter activity"/>
    <property type="evidence" value="ECO:0007669"/>
    <property type="project" value="TreeGrafter"/>
</dbReference>
<dbReference type="InterPro" id="IPR045863">
    <property type="entry name" value="CorA_TM1_TM2"/>
</dbReference>
<evidence type="ECO:0000256" key="7">
    <source>
        <dbReference type="ARBA" id="ARBA00022989"/>
    </source>
</evidence>
<dbReference type="Proteomes" id="UP000593765">
    <property type="component" value="Chromosome"/>
</dbReference>
<evidence type="ECO:0000256" key="2">
    <source>
        <dbReference type="ARBA" id="ARBA00009765"/>
    </source>
</evidence>
<evidence type="ECO:0000256" key="3">
    <source>
        <dbReference type="ARBA" id="ARBA00022448"/>
    </source>
</evidence>
<keyword evidence="6" id="KW-0460">Magnesium</keyword>
<keyword evidence="7 12" id="KW-1133">Transmembrane helix</keyword>
<keyword evidence="5 12" id="KW-0812">Transmembrane</keyword>
<comment type="catalytic activity">
    <reaction evidence="10">
        <text>Mg(2+)(in) = Mg(2+)(out)</text>
        <dbReference type="Rhea" id="RHEA:29827"/>
        <dbReference type="ChEBI" id="CHEBI:18420"/>
    </reaction>
</comment>
<organism evidence="13 14">
    <name type="scientific">Humisphaera borealis</name>
    <dbReference type="NCBI Taxonomy" id="2807512"/>
    <lineage>
        <taxon>Bacteria</taxon>
        <taxon>Pseudomonadati</taxon>
        <taxon>Planctomycetota</taxon>
        <taxon>Phycisphaerae</taxon>
        <taxon>Tepidisphaerales</taxon>
        <taxon>Tepidisphaeraceae</taxon>
        <taxon>Humisphaera</taxon>
    </lineage>
</organism>
<dbReference type="GO" id="GO:0005886">
    <property type="term" value="C:plasma membrane"/>
    <property type="evidence" value="ECO:0007669"/>
    <property type="project" value="UniProtKB-SubCell"/>
</dbReference>
<evidence type="ECO:0000256" key="8">
    <source>
        <dbReference type="ARBA" id="ARBA00023065"/>
    </source>
</evidence>
<keyword evidence="3" id="KW-0813">Transport</keyword>
<dbReference type="GO" id="GO:0050897">
    <property type="term" value="F:cobalt ion binding"/>
    <property type="evidence" value="ECO:0007669"/>
    <property type="project" value="TreeGrafter"/>
</dbReference>
<feature type="transmembrane region" description="Helical" evidence="12">
    <location>
        <begin position="293"/>
        <end position="313"/>
    </location>
</feature>
<keyword evidence="8" id="KW-0406">Ion transport</keyword>
<dbReference type="Pfam" id="PF01544">
    <property type="entry name" value="CorA"/>
    <property type="match status" value="1"/>
</dbReference>
<dbReference type="RefSeq" id="WP_206293119.1">
    <property type="nucleotide sequence ID" value="NZ_CP063458.1"/>
</dbReference>
<evidence type="ECO:0000256" key="12">
    <source>
        <dbReference type="SAM" id="Phobius"/>
    </source>
</evidence>
<name>A0A7M2WZZ5_9BACT</name>
<comment type="subcellular location">
    <subcellularLocation>
        <location evidence="1">Cell membrane</location>
        <topology evidence="1">Multi-pass membrane protein</topology>
    </subcellularLocation>
</comment>
<protein>
    <recommendedName>
        <fullName evidence="15">Magnesium transporter CorA family protein</fullName>
    </recommendedName>
</protein>
<evidence type="ECO:0000256" key="10">
    <source>
        <dbReference type="ARBA" id="ARBA00034269"/>
    </source>
</evidence>
<keyword evidence="14" id="KW-1185">Reference proteome</keyword>
<gene>
    <name evidence="13" type="ORF">IPV69_01360</name>
</gene>
<evidence type="ECO:0000256" key="4">
    <source>
        <dbReference type="ARBA" id="ARBA00022475"/>
    </source>
</evidence>
<sequence length="319" mass="36401">MHVIEFDFESKQERQIPAADVAPACAAGRFCWVDIDREAEPDAVKAMLAELRIAPEVADEITGPDIDGRHDVYDDVLHFTLTSLLFVDGKLCTYFVDVAVGERYLLSIHHGKVEFLERVRRIYRRDFLRFARSGGFLLYEYWDQLIHGYRKAFRALDRQSGKVQEGILNATDDSIFEQAARIQADMVTLRKSMLAAREVLHEMITRRTSFVSESTVPSLERLAGALDRLVADLTTERESLAETLNLYMGIVAHRTNRVINRLTVLNAVFLPLTFLVGMYGVNFPDLPGTQVPGGYYLFWLACILIAAGLLFYMRRKKWL</sequence>
<reference evidence="13 14" key="1">
    <citation type="submission" date="2020-10" db="EMBL/GenBank/DDBJ databases">
        <title>Wide distribution of Phycisphaera-like planctomycetes from WD2101 soil group in peatlands and genome analysis of the first cultivated representative.</title>
        <authorList>
            <person name="Dedysh S.N."/>
            <person name="Beletsky A.V."/>
            <person name="Ivanova A."/>
            <person name="Kulichevskaya I.S."/>
            <person name="Suzina N.E."/>
            <person name="Philippov D.A."/>
            <person name="Rakitin A.L."/>
            <person name="Mardanov A.V."/>
            <person name="Ravin N.V."/>
        </authorList>
    </citation>
    <scope>NUCLEOTIDE SEQUENCE [LARGE SCALE GENOMIC DNA]</scope>
    <source>
        <strain evidence="13 14">M1803</strain>
    </source>
</reference>
<dbReference type="AlphaFoldDB" id="A0A7M2WZZ5"/>
<evidence type="ECO:0000256" key="11">
    <source>
        <dbReference type="ARBA" id="ARBA00045497"/>
    </source>
</evidence>
<dbReference type="SUPFAM" id="SSF144083">
    <property type="entry name" value="Magnesium transport protein CorA, transmembrane region"/>
    <property type="match status" value="1"/>
</dbReference>
<dbReference type="Gene3D" id="3.30.460.20">
    <property type="entry name" value="CorA soluble domain-like"/>
    <property type="match status" value="1"/>
</dbReference>
<proteinExistence type="inferred from homology"/>
<dbReference type="SUPFAM" id="SSF143865">
    <property type="entry name" value="CorA soluble domain-like"/>
    <property type="match status" value="1"/>
</dbReference>
<evidence type="ECO:0000256" key="9">
    <source>
        <dbReference type="ARBA" id="ARBA00023136"/>
    </source>
</evidence>
<comment type="function">
    <text evidence="11">Mediates influx of magnesium ions. Alternates between open and closed states. Activated by low cytoplasmic Mg(2+) levels. Inactive when cytoplasmic Mg(2+) levels are high.</text>
</comment>
<keyword evidence="4" id="KW-1003">Cell membrane</keyword>
<dbReference type="PANTHER" id="PTHR46494:SF1">
    <property type="entry name" value="CORA FAMILY METAL ION TRANSPORTER (EUROFUNG)"/>
    <property type="match status" value="1"/>
</dbReference>
<keyword evidence="9 12" id="KW-0472">Membrane</keyword>
<evidence type="ECO:0000256" key="5">
    <source>
        <dbReference type="ARBA" id="ARBA00022692"/>
    </source>
</evidence>
<dbReference type="EMBL" id="CP063458">
    <property type="protein sequence ID" value="QOV90050.1"/>
    <property type="molecule type" value="Genomic_DNA"/>
</dbReference>
<dbReference type="GO" id="GO:0015087">
    <property type="term" value="F:cobalt ion transmembrane transporter activity"/>
    <property type="evidence" value="ECO:0007669"/>
    <property type="project" value="TreeGrafter"/>
</dbReference>
<dbReference type="InterPro" id="IPR002523">
    <property type="entry name" value="MgTranspt_CorA/ZnTranspt_ZntB"/>
</dbReference>
<evidence type="ECO:0000313" key="13">
    <source>
        <dbReference type="EMBL" id="QOV90050.1"/>
    </source>
</evidence>
<dbReference type="GO" id="GO:0000287">
    <property type="term" value="F:magnesium ion binding"/>
    <property type="evidence" value="ECO:0007669"/>
    <property type="project" value="TreeGrafter"/>
</dbReference>
<dbReference type="KEGG" id="hbs:IPV69_01360"/>
<dbReference type="FunFam" id="1.20.58.340:FF:000004">
    <property type="entry name" value="Magnesium transport protein CorA"/>
    <property type="match status" value="1"/>
</dbReference>
<dbReference type="PANTHER" id="PTHR46494">
    <property type="entry name" value="CORA FAMILY METAL ION TRANSPORTER (EUROFUNG)"/>
    <property type="match status" value="1"/>
</dbReference>
<evidence type="ECO:0000313" key="14">
    <source>
        <dbReference type="Proteomes" id="UP000593765"/>
    </source>
</evidence>
<feature type="transmembrane region" description="Helical" evidence="12">
    <location>
        <begin position="262"/>
        <end position="281"/>
    </location>
</feature>